<dbReference type="GO" id="GO:0005509">
    <property type="term" value="F:calcium ion binding"/>
    <property type="evidence" value="ECO:0007669"/>
    <property type="project" value="InterPro"/>
</dbReference>
<sequence length="736" mass="77300">MQDMVNATDGVDHFKAGFDFDFGADNGDGKTVTVTVDGQTVPPHHTEGSVGGNHQTLSSLEVNEKTGEVSYEQNSEVVNTAFGTQGQAHDITVSVTDSDGDVVSQTVHLETVGMQVGGVHSDTITGGSGADIIIGDKGHIDGVQNTVTYNLSLVLDVSNSMYAGLDNGNTRLASSVEALNNLIDSIAAQTAQGGITVNIQLVGFHSSAFENSWLSVTQDNVNELKSYVNELANHIRDGGASNTNYQAAFEEVCQWFAQQSAVPPVQGTDVVNKVFFISDGVPNAITVNGAVINYDSLHRQPDWPASWPHDSYAPDYFIYARQYVLSHTDGYEKLLGMVPDLEMNSAGFAGSGLDGGTLDHFDNTGGGQILHNSHDLTEFLKPGVVIPPVDGDRDTVYAGAGNDIVFGDHVHYVAKDGSALDGDIALFSAVAAAGGDISSLAGIHQFLMAHPDFADTLSSPDAASNQNDLLIGGTGHDILVGQGGNDLLIGDGDNSLTQKGSLDHLDYLMGAHAQGDDLAAGIHHLFDHGTAQEISHFTNGIENLNIESSHDGNDHLYGGTGDDILVGMGGNDHLYGGEGHDILLGGSGNDVLVGGKGDDILAGGTGNDIFKYTAGDLDGVTHGDTITDFHLGNLNESKGPLDVNADVLDISELITGHDKPTSLESLVNGGYLSFDDVQKNDDGTLTVKLSIDVDGHDGSAHMTNLATITMSGFDHHGGDIVQELMNQLVNNENIKF</sequence>
<evidence type="ECO:0000313" key="5">
    <source>
        <dbReference type="Proteomes" id="UP000005089"/>
    </source>
</evidence>
<evidence type="ECO:0000313" key="4">
    <source>
        <dbReference type="EMBL" id="EEO29850.1"/>
    </source>
</evidence>
<dbReference type="AlphaFoldDB" id="C3X9H4"/>
<dbReference type="PANTHER" id="PTHR38340:SF1">
    <property type="entry name" value="S-LAYER PROTEIN"/>
    <property type="match status" value="1"/>
</dbReference>
<keyword evidence="2" id="KW-0964">Secreted</keyword>
<dbReference type="InterPro" id="IPR036465">
    <property type="entry name" value="vWFA_dom_sf"/>
</dbReference>
<dbReference type="Proteomes" id="UP000005089">
    <property type="component" value="Unassembled WGS sequence"/>
</dbReference>
<dbReference type="InterPro" id="IPR050557">
    <property type="entry name" value="RTX_toxin/Mannuronan_C5-epim"/>
</dbReference>
<dbReference type="PROSITE" id="PS50234">
    <property type="entry name" value="VWFA"/>
    <property type="match status" value="1"/>
</dbReference>
<dbReference type="eggNOG" id="COG2304">
    <property type="taxonomic scope" value="Bacteria"/>
</dbReference>
<dbReference type="SUPFAM" id="SSF53300">
    <property type="entry name" value="vWA-like"/>
    <property type="match status" value="1"/>
</dbReference>
<keyword evidence="5" id="KW-1185">Reference proteome</keyword>
<dbReference type="PROSITE" id="PS00330">
    <property type="entry name" value="HEMOLYSIN_CALCIUM"/>
    <property type="match status" value="3"/>
</dbReference>
<dbReference type="Pfam" id="PF13519">
    <property type="entry name" value="VWA_2"/>
    <property type="match status" value="1"/>
</dbReference>
<dbReference type="STRING" id="847.BRW83_1277"/>
<comment type="subcellular location">
    <subcellularLocation>
        <location evidence="1">Secreted</location>
    </subcellularLocation>
</comment>
<dbReference type="EMBL" id="GG658170">
    <property type="protein sequence ID" value="EEO29850.1"/>
    <property type="molecule type" value="Genomic_DNA"/>
</dbReference>
<dbReference type="InterPro" id="IPR001343">
    <property type="entry name" value="Hemolysn_Ca-bd"/>
</dbReference>
<dbReference type="CDD" id="cd00198">
    <property type="entry name" value="vWFA"/>
    <property type="match status" value="1"/>
</dbReference>
<dbReference type="PRINTS" id="PR00313">
    <property type="entry name" value="CABNDNGRPT"/>
</dbReference>
<dbReference type="GO" id="GO:0005576">
    <property type="term" value="C:extracellular region"/>
    <property type="evidence" value="ECO:0007669"/>
    <property type="project" value="UniProtKB-SubCell"/>
</dbReference>
<evidence type="ECO:0000256" key="1">
    <source>
        <dbReference type="ARBA" id="ARBA00004613"/>
    </source>
</evidence>
<dbReference type="InterPro" id="IPR002035">
    <property type="entry name" value="VWF_A"/>
</dbReference>
<dbReference type="Gene3D" id="3.40.50.410">
    <property type="entry name" value="von Willebrand factor, type A domain"/>
    <property type="match status" value="1"/>
</dbReference>
<evidence type="ECO:0000256" key="2">
    <source>
        <dbReference type="ARBA" id="ARBA00022525"/>
    </source>
</evidence>
<reference evidence="4 5" key="1">
    <citation type="submission" date="2009-02" db="EMBL/GenBank/DDBJ databases">
        <title>The Genome Sequence of Oxalobacter formigenes OXCC13.</title>
        <authorList>
            <consortium name="The Broad Institute Genome Sequencing Platform"/>
            <person name="Ward D."/>
            <person name="Young S.K."/>
            <person name="Kodira C.D."/>
            <person name="Zeng Q."/>
            <person name="Koehrsen M."/>
            <person name="Alvarado L."/>
            <person name="Berlin A."/>
            <person name="Borenstein D."/>
            <person name="Chen Z."/>
            <person name="Engels R."/>
            <person name="Freedman E."/>
            <person name="Gellesch M."/>
            <person name="Goldberg J."/>
            <person name="Griggs A."/>
            <person name="Gujja S."/>
            <person name="Heiman D."/>
            <person name="Hepburn T."/>
            <person name="Howarth C."/>
            <person name="Jen D."/>
            <person name="Larson L."/>
            <person name="Lewis B."/>
            <person name="Mehta T."/>
            <person name="Park D."/>
            <person name="Pearson M."/>
            <person name="Roberts A."/>
            <person name="Saif S."/>
            <person name="Shea T."/>
            <person name="Shenoy N."/>
            <person name="Sisk P."/>
            <person name="Stolte C."/>
            <person name="Sykes S."/>
            <person name="Walk T."/>
            <person name="White J."/>
            <person name="Yandava C."/>
            <person name="Allison M.J."/>
            <person name="Lander E."/>
            <person name="Nusbaum C."/>
            <person name="Galagan J."/>
            <person name="Birren B."/>
        </authorList>
    </citation>
    <scope>NUCLEOTIDE SEQUENCE [LARGE SCALE GENOMIC DNA]</scope>
    <source>
        <strain evidence="4 5">OXCC13</strain>
    </source>
</reference>
<dbReference type="Gene3D" id="2.150.10.10">
    <property type="entry name" value="Serralysin-like metalloprotease, C-terminal"/>
    <property type="match status" value="1"/>
</dbReference>
<gene>
    <name evidence="4" type="ORF">OFBG_00878</name>
</gene>
<organism evidence="4 5">
    <name type="scientific">Oxalobacter formigenes OXCC13</name>
    <dbReference type="NCBI Taxonomy" id="556269"/>
    <lineage>
        <taxon>Bacteria</taxon>
        <taxon>Pseudomonadati</taxon>
        <taxon>Pseudomonadota</taxon>
        <taxon>Betaproteobacteria</taxon>
        <taxon>Burkholderiales</taxon>
        <taxon>Oxalobacteraceae</taxon>
        <taxon>Oxalobacter</taxon>
    </lineage>
</organism>
<proteinExistence type="predicted"/>
<dbReference type="InterPro" id="IPR018511">
    <property type="entry name" value="Hemolysin-typ_Ca-bd_CS"/>
</dbReference>
<protein>
    <submittedName>
        <fullName evidence="4">Type I secretion target GGXGXDXXX repeat (2 copies)</fullName>
    </submittedName>
</protein>
<dbReference type="PANTHER" id="PTHR38340">
    <property type="entry name" value="S-LAYER PROTEIN"/>
    <property type="match status" value="1"/>
</dbReference>
<accession>C3X9H4</accession>
<dbReference type="eggNOG" id="COG2931">
    <property type="taxonomic scope" value="Bacteria"/>
</dbReference>
<evidence type="ECO:0000259" key="3">
    <source>
        <dbReference type="PROSITE" id="PS50234"/>
    </source>
</evidence>
<dbReference type="InterPro" id="IPR011049">
    <property type="entry name" value="Serralysin-like_metalloprot_C"/>
</dbReference>
<feature type="domain" description="VWFA" evidence="3">
    <location>
        <begin position="150"/>
        <end position="283"/>
    </location>
</feature>
<dbReference type="Pfam" id="PF00353">
    <property type="entry name" value="HemolysinCabind"/>
    <property type="match status" value="4"/>
</dbReference>
<dbReference type="HOGENOM" id="CLU_376780_0_0_4"/>
<dbReference type="SUPFAM" id="SSF51120">
    <property type="entry name" value="beta-Roll"/>
    <property type="match status" value="1"/>
</dbReference>
<name>C3X9H4_OXAFO</name>